<protein>
    <submittedName>
        <fullName evidence="2">Uncharacterized protein</fullName>
    </submittedName>
</protein>
<accession>A0AAE9JAD3</accession>
<feature type="compositionally biased region" description="Basic and acidic residues" evidence="1">
    <location>
        <begin position="365"/>
        <end position="379"/>
    </location>
</feature>
<name>A0AAE9JAD3_CAEBR</name>
<sequence>MININIKTETPIWARELTEDQLSFYPALPGYEHEIDMPAYQNCMKDSRNCVDDDVKHKNIVVFVVLEEIGKFEKLWGSRCPGKEHLMWPLVGYNVYGRLGVPISLATIKNVFAEQRAKLRQRLSTIIKSNTAISVEDLEERLWKFPEYPLIRYYRKQTQELEKRLRWSGIIGNDGKHIEIFLDEEDRDFEENGFVEPVRDSGEQEGQFLGQGHGEDGQDGQGQASHGQVPARHGQVQASHVPGQASHGQGQASHGQGRASHGPGQASHGQGQASHGQGRASHGQGQTSHGQGQASHGQVQASHGQGQTSHGQGRASHGQGQASHGQVQASHGQGQTSHGQVQASHGQGQTSHEPRQYSEHGQGQNRRESIENQEPEKQISRRSSRSGKDQTPGNSVDRPRARNGQFLSTKSRKRRSEKAIFEQSGPLLPQHLENQSLTSGAHDCQQTPAPSTRRQAHRQTSERQNLRNNQQQNPVELPPMNRPPPPYVPVQQQYPTPSEAPAPPTYNFNFQNFSEIFKNHLMSIVGYSPEKMRLVRSVLNQTACILDGDLPQNCSQSQIFEKLNSLFPNKNRPN</sequence>
<dbReference type="AlphaFoldDB" id="A0AAE9JAD3"/>
<evidence type="ECO:0000313" key="2">
    <source>
        <dbReference type="EMBL" id="UMM20504.1"/>
    </source>
</evidence>
<dbReference type="EMBL" id="CP092621">
    <property type="protein sequence ID" value="UMM20504.1"/>
    <property type="molecule type" value="Genomic_DNA"/>
</dbReference>
<dbReference type="InterPro" id="IPR005020">
    <property type="entry name" value="LIN-8"/>
</dbReference>
<feature type="compositionally biased region" description="Polar residues" evidence="1">
    <location>
        <begin position="318"/>
        <end position="351"/>
    </location>
</feature>
<gene>
    <name evidence="2" type="ORF">L5515_015756</name>
</gene>
<dbReference type="PANTHER" id="PTHR32020">
    <property type="entry name" value="LIN-8 DOMAIN CONTAINING-RELATED"/>
    <property type="match status" value="1"/>
</dbReference>
<proteinExistence type="predicted"/>
<dbReference type="Proteomes" id="UP000829354">
    <property type="component" value="Chromosome II"/>
</dbReference>
<evidence type="ECO:0000256" key="1">
    <source>
        <dbReference type="SAM" id="MobiDB-lite"/>
    </source>
</evidence>
<dbReference type="Pfam" id="PF03353">
    <property type="entry name" value="Lin-8"/>
    <property type="match status" value="1"/>
</dbReference>
<evidence type="ECO:0000313" key="3">
    <source>
        <dbReference type="Proteomes" id="UP000829354"/>
    </source>
</evidence>
<organism evidence="2 3">
    <name type="scientific">Caenorhabditis briggsae</name>
    <dbReference type="NCBI Taxonomy" id="6238"/>
    <lineage>
        <taxon>Eukaryota</taxon>
        <taxon>Metazoa</taxon>
        <taxon>Ecdysozoa</taxon>
        <taxon>Nematoda</taxon>
        <taxon>Chromadorea</taxon>
        <taxon>Rhabditida</taxon>
        <taxon>Rhabditina</taxon>
        <taxon>Rhabditomorpha</taxon>
        <taxon>Rhabditoidea</taxon>
        <taxon>Rhabditidae</taxon>
        <taxon>Peloderinae</taxon>
        <taxon>Caenorhabditis</taxon>
    </lineage>
</organism>
<feature type="region of interest" description="Disordered" evidence="1">
    <location>
        <begin position="197"/>
        <end position="488"/>
    </location>
</feature>
<feature type="compositionally biased region" description="Low complexity" evidence="1">
    <location>
        <begin position="243"/>
        <end position="313"/>
    </location>
</feature>
<feature type="compositionally biased region" description="Pro residues" evidence="1">
    <location>
        <begin position="476"/>
        <end position="488"/>
    </location>
</feature>
<reference evidence="2 3" key="1">
    <citation type="submission" date="2022-04" db="EMBL/GenBank/DDBJ databases">
        <title>Chromosome-level reference genomes for two strains of Caenorhabditis briggsae: an improved platform for comparative genomics.</title>
        <authorList>
            <person name="Stevens L."/>
            <person name="Andersen E."/>
        </authorList>
    </citation>
    <scope>NUCLEOTIDE SEQUENCE [LARGE SCALE GENOMIC DNA]</scope>
    <source>
        <strain evidence="2">VX34</strain>
        <tissue evidence="2">Whole-organism</tissue>
    </source>
</reference>
<dbReference type="PANTHER" id="PTHR32020:SF3">
    <property type="entry name" value="ARID DOMAIN-CONTAINING PROTEIN-RELATED"/>
    <property type="match status" value="1"/>
</dbReference>
<feature type="compositionally biased region" description="Low complexity" evidence="1">
    <location>
        <begin position="466"/>
        <end position="475"/>
    </location>
</feature>
<feature type="compositionally biased region" description="Polar residues" evidence="1">
    <location>
        <begin position="432"/>
        <end position="453"/>
    </location>
</feature>
<keyword evidence="3" id="KW-1185">Reference proteome</keyword>